<dbReference type="RefSeq" id="WP_170034343.1">
    <property type="nucleotide sequence ID" value="NZ_JABDTL010000001.1"/>
</dbReference>
<dbReference type="Gene3D" id="1.20.1440.130">
    <property type="entry name" value="VKOR domain"/>
    <property type="match status" value="1"/>
</dbReference>
<comment type="caution">
    <text evidence="12">The sequence shown here is derived from an EMBL/GenBank/DDBJ whole genome shotgun (WGS) entry which is preliminary data.</text>
</comment>
<name>A0A841GXN4_9BACT</name>
<dbReference type="InterPro" id="IPR038354">
    <property type="entry name" value="VKOR_sf"/>
</dbReference>
<organism evidence="12 13">
    <name type="scientific">Longimicrobium terrae</name>
    <dbReference type="NCBI Taxonomy" id="1639882"/>
    <lineage>
        <taxon>Bacteria</taxon>
        <taxon>Pseudomonadati</taxon>
        <taxon>Gemmatimonadota</taxon>
        <taxon>Longimicrobiia</taxon>
        <taxon>Longimicrobiales</taxon>
        <taxon>Longimicrobiaceae</taxon>
        <taxon>Longimicrobium</taxon>
    </lineage>
</organism>
<keyword evidence="13" id="KW-1185">Reference proteome</keyword>
<dbReference type="CDD" id="cd12916">
    <property type="entry name" value="VKOR_1"/>
    <property type="match status" value="1"/>
</dbReference>
<keyword evidence="7 10" id="KW-0472">Membrane</keyword>
<feature type="transmembrane region" description="Helical" evidence="10">
    <location>
        <begin position="99"/>
        <end position="120"/>
    </location>
</feature>
<sequence length="155" mass="17020">MSTAAEHLAGELEDRPPLARMAIAVLALVGLLVAVYLSMYKLGYLGIIQCQFGSCEKVQASRYAFFLGQPVAVWGVGAYIIIFALAMMGTQPRFARERWVALSIFAMSLVGVLFSAYLTYLEAAVIHAWCQWCVVSAILITLIFLLSIPGLRQAR</sequence>
<feature type="transmembrane region" description="Helical" evidence="10">
    <location>
        <begin position="21"/>
        <end position="43"/>
    </location>
</feature>
<protein>
    <submittedName>
        <fullName evidence="12">Putative membrane protein</fullName>
    </submittedName>
</protein>
<keyword evidence="3 10" id="KW-0812">Transmembrane</keyword>
<evidence type="ECO:0000256" key="3">
    <source>
        <dbReference type="ARBA" id="ARBA00022692"/>
    </source>
</evidence>
<proteinExistence type="inferred from homology"/>
<feature type="domain" description="Vitamin K epoxide reductase" evidence="11">
    <location>
        <begin position="16"/>
        <end position="151"/>
    </location>
</feature>
<dbReference type="PANTHER" id="PTHR34573:SF1">
    <property type="entry name" value="VITAMIN K EPOXIDE REDUCTASE DOMAIN-CONTAINING PROTEIN"/>
    <property type="match status" value="1"/>
</dbReference>
<keyword evidence="9" id="KW-0676">Redox-active center</keyword>
<gene>
    <name evidence="12" type="ORF">HNQ61_002130</name>
</gene>
<evidence type="ECO:0000256" key="8">
    <source>
        <dbReference type="ARBA" id="ARBA00023157"/>
    </source>
</evidence>
<dbReference type="SMART" id="SM00756">
    <property type="entry name" value="VKc"/>
    <property type="match status" value="1"/>
</dbReference>
<dbReference type="EMBL" id="JACHIA010000005">
    <property type="protein sequence ID" value="MBB6070509.1"/>
    <property type="molecule type" value="Genomic_DNA"/>
</dbReference>
<dbReference type="Proteomes" id="UP000582837">
    <property type="component" value="Unassembled WGS sequence"/>
</dbReference>
<comment type="similarity">
    <text evidence="2">Belongs to the VKOR family.</text>
</comment>
<dbReference type="InterPro" id="IPR044698">
    <property type="entry name" value="VKOR/LTO1"/>
</dbReference>
<evidence type="ECO:0000256" key="9">
    <source>
        <dbReference type="ARBA" id="ARBA00023284"/>
    </source>
</evidence>
<evidence type="ECO:0000259" key="11">
    <source>
        <dbReference type="SMART" id="SM00756"/>
    </source>
</evidence>
<dbReference type="GO" id="GO:0048038">
    <property type="term" value="F:quinone binding"/>
    <property type="evidence" value="ECO:0007669"/>
    <property type="project" value="UniProtKB-KW"/>
</dbReference>
<feature type="transmembrane region" description="Helical" evidence="10">
    <location>
        <begin position="63"/>
        <end position="87"/>
    </location>
</feature>
<reference evidence="12 13" key="1">
    <citation type="submission" date="2020-08" db="EMBL/GenBank/DDBJ databases">
        <title>Genomic Encyclopedia of Type Strains, Phase IV (KMG-IV): sequencing the most valuable type-strain genomes for metagenomic binning, comparative biology and taxonomic classification.</title>
        <authorList>
            <person name="Goeker M."/>
        </authorList>
    </citation>
    <scope>NUCLEOTIDE SEQUENCE [LARGE SCALE GENOMIC DNA]</scope>
    <source>
        <strain evidence="12 13">DSM 29007</strain>
    </source>
</reference>
<dbReference type="GO" id="GO:0016020">
    <property type="term" value="C:membrane"/>
    <property type="evidence" value="ECO:0007669"/>
    <property type="project" value="UniProtKB-SubCell"/>
</dbReference>
<accession>A0A841GXN4</accession>
<keyword evidence="8" id="KW-1015">Disulfide bond</keyword>
<keyword evidence="4" id="KW-0874">Quinone</keyword>
<dbReference type="PANTHER" id="PTHR34573">
    <property type="entry name" value="VKC DOMAIN-CONTAINING PROTEIN"/>
    <property type="match status" value="1"/>
</dbReference>
<dbReference type="AlphaFoldDB" id="A0A841GXN4"/>
<keyword evidence="6" id="KW-0560">Oxidoreductase</keyword>
<dbReference type="Pfam" id="PF07884">
    <property type="entry name" value="VKOR"/>
    <property type="match status" value="1"/>
</dbReference>
<evidence type="ECO:0000313" key="12">
    <source>
        <dbReference type="EMBL" id="MBB6070509.1"/>
    </source>
</evidence>
<evidence type="ECO:0000256" key="5">
    <source>
        <dbReference type="ARBA" id="ARBA00022989"/>
    </source>
</evidence>
<dbReference type="InterPro" id="IPR012932">
    <property type="entry name" value="VKOR"/>
</dbReference>
<evidence type="ECO:0000256" key="7">
    <source>
        <dbReference type="ARBA" id="ARBA00023136"/>
    </source>
</evidence>
<feature type="transmembrane region" description="Helical" evidence="10">
    <location>
        <begin position="126"/>
        <end position="148"/>
    </location>
</feature>
<dbReference type="GO" id="GO:0016491">
    <property type="term" value="F:oxidoreductase activity"/>
    <property type="evidence" value="ECO:0007669"/>
    <property type="project" value="UniProtKB-KW"/>
</dbReference>
<comment type="subcellular location">
    <subcellularLocation>
        <location evidence="1">Membrane</location>
        <topology evidence="1">Multi-pass membrane protein</topology>
    </subcellularLocation>
</comment>
<evidence type="ECO:0000313" key="13">
    <source>
        <dbReference type="Proteomes" id="UP000582837"/>
    </source>
</evidence>
<keyword evidence="5 10" id="KW-1133">Transmembrane helix</keyword>
<evidence type="ECO:0000256" key="4">
    <source>
        <dbReference type="ARBA" id="ARBA00022719"/>
    </source>
</evidence>
<evidence type="ECO:0000256" key="1">
    <source>
        <dbReference type="ARBA" id="ARBA00004141"/>
    </source>
</evidence>
<evidence type="ECO:0000256" key="2">
    <source>
        <dbReference type="ARBA" id="ARBA00006214"/>
    </source>
</evidence>
<evidence type="ECO:0000256" key="6">
    <source>
        <dbReference type="ARBA" id="ARBA00023002"/>
    </source>
</evidence>
<evidence type="ECO:0000256" key="10">
    <source>
        <dbReference type="SAM" id="Phobius"/>
    </source>
</evidence>